<feature type="region of interest" description="Disordered" evidence="1">
    <location>
        <begin position="604"/>
        <end position="636"/>
    </location>
</feature>
<feature type="region of interest" description="Disordered" evidence="1">
    <location>
        <begin position="377"/>
        <end position="444"/>
    </location>
</feature>
<organism evidence="2 3">
    <name type="scientific">Dendryphion nanum</name>
    <dbReference type="NCBI Taxonomy" id="256645"/>
    <lineage>
        <taxon>Eukaryota</taxon>
        <taxon>Fungi</taxon>
        <taxon>Dikarya</taxon>
        <taxon>Ascomycota</taxon>
        <taxon>Pezizomycotina</taxon>
        <taxon>Dothideomycetes</taxon>
        <taxon>Pleosporomycetidae</taxon>
        <taxon>Pleosporales</taxon>
        <taxon>Torulaceae</taxon>
        <taxon>Dendryphion</taxon>
    </lineage>
</organism>
<dbReference type="Proteomes" id="UP000700596">
    <property type="component" value="Unassembled WGS sequence"/>
</dbReference>
<accession>A0A9P9EA37</accession>
<dbReference type="OrthoDB" id="3798150at2759"/>
<proteinExistence type="predicted"/>
<evidence type="ECO:0000313" key="2">
    <source>
        <dbReference type="EMBL" id="KAH7135444.1"/>
    </source>
</evidence>
<feature type="region of interest" description="Disordered" evidence="1">
    <location>
        <begin position="18"/>
        <end position="49"/>
    </location>
</feature>
<feature type="compositionally biased region" description="Polar residues" evidence="1">
    <location>
        <begin position="24"/>
        <end position="34"/>
    </location>
</feature>
<feature type="compositionally biased region" description="Polar residues" evidence="1">
    <location>
        <begin position="415"/>
        <end position="424"/>
    </location>
</feature>
<feature type="region of interest" description="Disordered" evidence="1">
    <location>
        <begin position="262"/>
        <end position="356"/>
    </location>
</feature>
<dbReference type="AlphaFoldDB" id="A0A9P9EA37"/>
<evidence type="ECO:0000256" key="1">
    <source>
        <dbReference type="SAM" id="MobiDB-lite"/>
    </source>
</evidence>
<comment type="caution">
    <text evidence="2">The sequence shown here is derived from an EMBL/GenBank/DDBJ whole genome shotgun (WGS) entry which is preliminary data.</text>
</comment>
<feature type="compositionally biased region" description="Low complexity" evidence="1">
    <location>
        <begin position="551"/>
        <end position="567"/>
    </location>
</feature>
<feature type="compositionally biased region" description="Polar residues" evidence="1">
    <location>
        <begin position="659"/>
        <end position="675"/>
    </location>
</feature>
<feature type="region of interest" description="Disordered" evidence="1">
    <location>
        <begin position="550"/>
        <end position="572"/>
    </location>
</feature>
<feature type="region of interest" description="Disordered" evidence="1">
    <location>
        <begin position="766"/>
        <end position="797"/>
    </location>
</feature>
<sequence>MLPYVGLYLPDSLHRKLDKKTKLSESPNSPTQEKTSIERTSFDRSSTTGNIHSEGTIVSSYLSTVINFVDFASSHKEVSSENASFINLIQRVRQDEGEARRLHGSQVIIDHYESWPDRKSWNEQVLSDVHCALNDIGVYIEDGRNSGDKSGAVGALKQRFEWVLRHHQKLLSRQTTLAVCHQSLMSVISTLQVVEMSSVYGQQTQIFEAPATPWIRRDEKDILRSPYSRHKWRHSQRNLSLPSISLPSITVSEHEDKASIYSTESVPAELPGSTPDDLVDADNWDLYNSPPSSRPRVVEEESFEPSPLSTPATEETEIHYSQNRRMSLDHPPSGRRLRSSSDIAPSPLRHWSSSDQIVTTSSLKSSSDRVHDPAASFDQIVARSVSRGPASNDENSARTEQPKNSPESPVRSRASLDNVSSLPTVQEKPSELYESSNQDENPHQEIEVGNMPVLAKRYRPTPVIVRKPVAKHRSLPSQLPYLPHQPSLISELSHWVTPSTSTDQTASTGEANPIFDVAPKFISSSVPNTPASCPPGIRYTSRVVVDAKQVSASAPSSPPTQQLPSPTISTDIKNNESITENIRQPKVGVTKVDSGFVESFSMTEMETTLHEEKAQSSATTPRPGQSMKPNELSSPDIIVDDRSAITSSLNFVPPRKAFSTTSLQSKSSLPQPRFSSSEKEVVPSTLSAESSPASPIISQETVDPKPSAIHSVVPSASSSNTNLASPVISLEVVKPTPATAHPAVTSLSSTDTTPTSPVISLEPVILSPADIPPKQPMTSQEKRRRAHAHRMQIAYGS</sequence>
<name>A0A9P9EA37_9PLEO</name>
<gene>
    <name evidence="2" type="ORF">B0J11DRAFT_159555</name>
</gene>
<feature type="compositionally biased region" description="Low complexity" evidence="1">
    <location>
        <begin position="687"/>
        <end position="700"/>
    </location>
</feature>
<feature type="compositionally biased region" description="Polar residues" evidence="1">
    <location>
        <begin position="615"/>
        <end position="633"/>
    </location>
</feature>
<dbReference type="EMBL" id="JAGMWT010000002">
    <property type="protein sequence ID" value="KAH7135444.1"/>
    <property type="molecule type" value="Genomic_DNA"/>
</dbReference>
<evidence type="ECO:0000313" key="3">
    <source>
        <dbReference type="Proteomes" id="UP000700596"/>
    </source>
</evidence>
<protein>
    <submittedName>
        <fullName evidence="2">Uncharacterized protein</fullName>
    </submittedName>
</protein>
<reference evidence="2" key="1">
    <citation type="journal article" date="2021" name="Nat. Commun.">
        <title>Genetic determinants of endophytism in the Arabidopsis root mycobiome.</title>
        <authorList>
            <person name="Mesny F."/>
            <person name="Miyauchi S."/>
            <person name="Thiergart T."/>
            <person name="Pickel B."/>
            <person name="Atanasova L."/>
            <person name="Karlsson M."/>
            <person name="Huettel B."/>
            <person name="Barry K.W."/>
            <person name="Haridas S."/>
            <person name="Chen C."/>
            <person name="Bauer D."/>
            <person name="Andreopoulos W."/>
            <person name="Pangilinan J."/>
            <person name="LaButti K."/>
            <person name="Riley R."/>
            <person name="Lipzen A."/>
            <person name="Clum A."/>
            <person name="Drula E."/>
            <person name="Henrissat B."/>
            <person name="Kohler A."/>
            <person name="Grigoriev I.V."/>
            <person name="Martin F.M."/>
            <person name="Hacquard S."/>
        </authorList>
    </citation>
    <scope>NUCLEOTIDE SEQUENCE</scope>
    <source>
        <strain evidence="2">MPI-CAGE-CH-0243</strain>
    </source>
</reference>
<feature type="compositionally biased region" description="Polar residues" evidence="1">
    <location>
        <begin position="307"/>
        <end position="325"/>
    </location>
</feature>
<feature type="region of interest" description="Disordered" evidence="1">
    <location>
        <begin position="659"/>
        <end position="703"/>
    </location>
</feature>
<keyword evidence="3" id="KW-1185">Reference proteome</keyword>